<evidence type="ECO:0000256" key="5">
    <source>
        <dbReference type="ARBA" id="ARBA00022989"/>
    </source>
</evidence>
<dbReference type="OrthoDB" id="346004at2"/>
<feature type="transmembrane region" description="Helical" evidence="8">
    <location>
        <begin position="155"/>
        <end position="174"/>
    </location>
</feature>
<dbReference type="PANTHER" id="PTHR33452">
    <property type="entry name" value="OXIDOREDUCTASE CATD-RELATED"/>
    <property type="match status" value="1"/>
</dbReference>
<feature type="transmembrane region" description="Helical" evidence="8">
    <location>
        <begin position="186"/>
        <end position="206"/>
    </location>
</feature>
<dbReference type="Pfam" id="PF07681">
    <property type="entry name" value="DoxX"/>
    <property type="match status" value="1"/>
</dbReference>
<evidence type="ECO:0000256" key="8">
    <source>
        <dbReference type="SAM" id="Phobius"/>
    </source>
</evidence>
<dbReference type="PANTHER" id="PTHR33452:SF1">
    <property type="entry name" value="INNER MEMBRANE PROTEIN YPHA-RELATED"/>
    <property type="match status" value="1"/>
</dbReference>
<feature type="compositionally biased region" description="Low complexity" evidence="7">
    <location>
        <begin position="12"/>
        <end position="22"/>
    </location>
</feature>
<evidence type="ECO:0000313" key="10">
    <source>
        <dbReference type="Proteomes" id="UP000033393"/>
    </source>
</evidence>
<comment type="similarity">
    <text evidence="2">Belongs to the DoxX family.</text>
</comment>
<evidence type="ECO:0000256" key="2">
    <source>
        <dbReference type="ARBA" id="ARBA00006679"/>
    </source>
</evidence>
<evidence type="ECO:0000256" key="4">
    <source>
        <dbReference type="ARBA" id="ARBA00022692"/>
    </source>
</evidence>
<reference evidence="9 10" key="1">
    <citation type="submission" date="2015-02" db="EMBL/GenBank/DDBJ databases">
        <authorList>
            <person name="Ju K.-S."/>
            <person name="Doroghazi J.R."/>
            <person name="Metcalf W."/>
        </authorList>
    </citation>
    <scope>NUCLEOTIDE SEQUENCE [LARGE SCALE GENOMIC DNA]</scope>
    <source>
        <strain evidence="9 10">NRRL B-16140</strain>
    </source>
</reference>
<accession>A0A0F0H4U4</accession>
<dbReference type="AlphaFoldDB" id="A0A0F0H4U4"/>
<evidence type="ECO:0000313" key="9">
    <source>
        <dbReference type="EMBL" id="KJK48628.1"/>
    </source>
</evidence>
<protein>
    <recommendedName>
        <fullName evidence="11">DoxX family protein</fullName>
    </recommendedName>
</protein>
<evidence type="ECO:0000256" key="1">
    <source>
        <dbReference type="ARBA" id="ARBA00004651"/>
    </source>
</evidence>
<dbReference type="GO" id="GO:0005886">
    <property type="term" value="C:plasma membrane"/>
    <property type="evidence" value="ECO:0007669"/>
    <property type="project" value="UniProtKB-SubCell"/>
</dbReference>
<sequence length="207" mass="21433">MAGSSTGRGAHSSTRSTSPRRTAMIFESARERVRSISSSEVEPGGSRDVGLLVLRVGLAAVVGAHGLQKLFGLFGGSGIDGFAKTLTGYGFARGTSLLAWVTALSETGGSLLLLFGFLTPLGSAALLGVALNIVYVRAPTGFFLNGTKEGFEFQLVLAVVALALLFTGAGRYAVDARTPWGREPGRFGLAALAFAVVTSVGVVVFFR</sequence>
<keyword evidence="5 8" id="KW-1133">Transmembrane helix</keyword>
<gene>
    <name evidence="9" type="ORF">UK23_16610</name>
</gene>
<proteinExistence type="inferred from homology"/>
<evidence type="ECO:0000256" key="3">
    <source>
        <dbReference type="ARBA" id="ARBA00022475"/>
    </source>
</evidence>
<dbReference type="PATRIC" id="fig|68170.10.peg.4212"/>
<keyword evidence="4 8" id="KW-0812">Transmembrane</keyword>
<evidence type="ECO:0008006" key="11">
    <source>
        <dbReference type="Google" id="ProtNLM"/>
    </source>
</evidence>
<feature type="transmembrane region" description="Helical" evidence="8">
    <location>
        <begin position="111"/>
        <end position="135"/>
    </location>
</feature>
<evidence type="ECO:0000256" key="6">
    <source>
        <dbReference type="ARBA" id="ARBA00023136"/>
    </source>
</evidence>
<dbReference type="EMBL" id="JYJG01000101">
    <property type="protein sequence ID" value="KJK48628.1"/>
    <property type="molecule type" value="Genomic_DNA"/>
</dbReference>
<dbReference type="InterPro" id="IPR032808">
    <property type="entry name" value="DoxX"/>
</dbReference>
<organism evidence="9 10">
    <name type="scientific">Lentzea aerocolonigenes</name>
    <name type="common">Lechevalieria aerocolonigenes</name>
    <name type="synonym">Saccharothrix aerocolonigenes</name>
    <dbReference type="NCBI Taxonomy" id="68170"/>
    <lineage>
        <taxon>Bacteria</taxon>
        <taxon>Bacillati</taxon>
        <taxon>Actinomycetota</taxon>
        <taxon>Actinomycetes</taxon>
        <taxon>Pseudonocardiales</taxon>
        <taxon>Pseudonocardiaceae</taxon>
        <taxon>Lentzea</taxon>
    </lineage>
</organism>
<evidence type="ECO:0000256" key="7">
    <source>
        <dbReference type="SAM" id="MobiDB-lite"/>
    </source>
</evidence>
<keyword evidence="3" id="KW-1003">Cell membrane</keyword>
<name>A0A0F0H4U4_LENAE</name>
<feature type="region of interest" description="Disordered" evidence="7">
    <location>
        <begin position="1"/>
        <end position="22"/>
    </location>
</feature>
<dbReference type="InterPro" id="IPR051907">
    <property type="entry name" value="DoxX-like_oxidoreductase"/>
</dbReference>
<keyword evidence="6 8" id="KW-0472">Membrane</keyword>
<dbReference type="Proteomes" id="UP000033393">
    <property type="component" value="Unassembled WGS sequence"/>
</dbReference>
<comment type="caution">
    <text evidence="9">The sequence shown here is derived from an EMBL/GenBank/DDBJ whole genome shotgun (WGS) entry which is preliminary data.</text>
</comment>
<comment type="subcellular location">
    <subcellularLocation>
        <location evidence="1">Cell membrane</location>
        <topology evidence="1">Multi-pass membrane protein</topology>
    </subcellularLocation>
</comment>
<keyword evidence="10" id="KW-1185">Reference proteome</keyword>